<dbReference type="EMBL" id="JBHSEW010000002">
    <property type="protein sequence ID" value="MFC4621246.1"/>
    <property type="molecule type" value="Genomic_DNA"/>
</dbReference>
<feature type="transmembrane region" description="Helical" evidence="1">
    <location>
        <begin position="400"/>
        <end position="421"/>
    </location>
</feature>
<sequence length="466" mass="50023">MALFIGCCLLPGVASAAEIDGASLSLAWGVPFAGVLLSIAVMPLVLPNVWHHHFGKITAGWALAFLIPFAAYFGMHAAWVNLVHALLAEYVPFVILLTALYVVAGGIYIRGSLQGTPGLNTAILAIGAVLASFMGTTGASMLLIRPLIRANAQRSRVVHVIVFFIFIVSNAGGSLTPLGDPPLFLGFLKGVPFAWTLQHIWPDTLFLVGILLLAFFLLDHWMLRQEQSYGQPAPVDTSARERLGFDGKFNFVLLAAVVGLVLMSGMWQSLVVFDIAGTEVGLPGLVRDLGLVLVTVVSLSMTARRVHEANQFGWDPMFEVAKLFAGIFLTIIPVIAMLKAGTEGPFGTIVRAVTNPDGSPNPAMYFWATGVLSSFLDNAPTYLVFFNTAGGDVAHLTTEMATTLAAISAGAVFMGANTYIGNAPNMMVKAIAEDRGVRMPSFFGYMLWSGCILIPLFVVMTFIFFR</sequence>
<proteinExistence type="predicted"/>
<evidence type="ECO:0000256" key="2">
    <source>
        <dbReference type="SAM" id="SignalP"/>
    </source>
</evidence>
<protein>
    <submittedName>
        <fullName evidence="3">Sodium:proton antiporter</fullName>
    </submittedName>
</protein>
<feature type="chain" id="PRO_5046989210" evidence="2">
    <location>
        <begin position="17"/>
        <end position="466"/>
    </location>
</feature>
<feature type="transmembrane region" description="Helical" evidence="1">
    <location>
        <begin position="58"/>
        <end position="78"/>
    </location>
</feature>
<organism evidence="3 4">
    <name type="scientific">Comamonas nitrativorans</name>
    <dbReference type="NCBI Taxonomy" id="108437"/>
    <lineage>
        <taxon>Bacteria</taxon>
        <taxon>Pseudomonadati</taxon>
        <taxon>Pseudomonadota</taxon>
        <taxon>Betaproteobacteria</taxon>
        <taxon>Burkholderiales</taxon>
        <taxon>Comamonadaceae</taxon>
        <taxon>Comamonas</taxon>
    </lineage>
</organism>
<feature type="signal peptide" evidence="2">
    <location>
        <begin position="1"/>
        <end position="16"/>
    </location>
</feature>
<keyword evidence="1" id="KW-0812">Transmembrane</keyword>
<keyword evidence="2" id="KW-0732">Signal</keyword>
<dbReference type="Proteomes" id="UP001595967">
    <property type="component" value="Unassembled WGS sequence"/>
</dbReference>
<feature type="transmembrane region" description="Helical" evidence="1">
    <location>
        <begin position="26"/>
        <end position="46"/>
    </location>
</feature>
<feature type="transmembrane region" description="Helical" evidence="1">
    <location>
        <begin position="251"/>
        <end position="273"/>
    </location>
</feature>
<feature type="transmembrane region" description="Helical" evidence="1">
    <location>
        <begin position="156"/>
        <end position="179"/>
    </location>
</feature>
<feature type="transmembrane region" description="Helical" evidence="1">
    <location>
        <begin position="442"/>
        <end position="465"/>
    </location>
</feature>
<accession>A0ABV9GVK1</accession>
<evidence type="ECO:0000313" key="4">
    <source>
        <dbReference type="Proteomes" id="UP001595967"/>
    </source>
</evidence>
<keyword evidence="1" id="KW-0472">Membrane</keyword>
<evidence type="ECO:0000313" key="3">
    <source>
        <dbReference type="EMBL" id="MFC4621246.1"/>
    </source>
</evidence>
<keyword evidence="4" id="KW-1185">Reference proteome</keyword>
<dbReference type="InterPro" id="IPR031566">
    <property type="entry name" value="CitMHS_2"/>
</dbReference>
<feature type="transmembrane region" description="Helical" evidence="1">
    <location>
        <begin position="121"/>
        <end position="144"/>
    </location>
</feature>
<reference evidence="4" key="1">
    <citation type="journal article" date="2019" name="Int. J. Syst. Evol. Microbiol.">
        <title>The Global Catalogue of Microorganisms (GCM) 10K type strain sequencing project: providing services to taxonomists for standard genome sequencing and annotation.</title>
        <authorList>
            <consortium name="The Broad Institute Genomics Platform"/>
            <consortium name="The Broad Institute Genome Sequencing Center for Infectious Disease"/>
            <person name="Wu L."/>
            <person name="Ma J."/>
        </authorList>
    </citation>
    <scope>NUCLEOTIDE SEQUENCE [LARGE SCALE GENOMIC DNA]</scope>
    <source>
        <strain evidence="4">JCM 11650</strain>
    </source>
</reference>
<feature type="transmembrane region" description="Helical" evidence="1">
    <location>
        <begin position="363"/>
        <end position="385"/>
    </location>
</feature>
<feature type="transmembrane region" description="Helical" evidence="1">
    <location>
        <begin position="323"/>
        <end position="342"/>
    </location>
</feature>
<evidence type="ECO:0000256" key="1">
    <source>
        <dbReference type="SAM" id="Phobius"/>
    </source>
</evidence>
<comment type="caution">
    <text evidence="3">The sequence shown here is derived from an EMBL/GenBank/DDBJ whole genome shotgun (WGS) entry which is preliminary data.</text>
</comment>
<feature type="transmembrane region" description="Helical" evidence="1">
    <location>
        <begin position="90"/>
        <end position="109"/>
    </location>
</feature>
<gene>
    <name evidence="3" type="ORF">ACFO3A_03370</name>
</gene>
<keyword evidence="1" id="KW-1133">Transmembrane helix</keyword>
<feature type="transmembrane region" description="Helical" evidence="1">
    <location>
        <begin position="200"/>
        <end position="218"/>
    </location>
</feature>
<dbReference type="Pfam" id="PF16980">
    <property type="entry name" value="CitMHS_2"/>
    <property type="match status" value="1"/>
</dbReference>
<dbReference type="RefSeq" id="WP_377724328.1">
    <property type="nucleotide sequence ID" value="NZ_JBHSEW010000002.1"/>
</dbReference>
<name>A0ABV9GVK1_9BURK</name>